<evidence type="ECO:0000313" key="3">
    <source>
        <dbReference type="Proteomes" id="UP000276215"/>
    </source>
</evidence>
<protein>
    <submittedName>
        <fullName evidence="2">Uncharacterized protein</fullName>
    </submittedName>
</protein>
<dbReference type="Proteomes" id="UP000276215">
    <property type="component" value="Unassembled WGS sequence"/>
</dbReference>
<evidence type="ECO:0000313" key="2">
    <source>
        <dbReference type="EMBL" id="RPA96273.1"/>
    </source>
</evidence>
<keyword evidence="1" id="KW-1133">Transmembrane helix</keyword>
<proteinExistence type="predicted"/>
<keyword evidence="1" id="KW-0812">Transmembrane</keyword>
<keyword evidence="1" id="KW-0472">Membrane</keyword>
<gene>
    <name evidence="2" type="ORF">L873DRAFT_1811700</name>
</gene>
<reference evidence="2 3" key="1">
    <citation type="journal article" date="2018" name="Nat. Ecol. Evol.">
        <title>Pezizomycetes genomes reveal the molecular basis of ectomycorrhizal truffle lifestyle.</title>
        <authorList>
            <person name="Murat C."/>
            <person name="Payen T."/>
            <person name="Noel B."/>
            <person name="Kuo A."/>
            <person name="Morin E."/>
            <person name="Chen J."/>
            <person name="Kohler A."/>
            <person name="Krizsan K."/>
            <person name="Balestrini R."/>
            <person name="Da Silva C."/>
            <person name="Montanini B."/>
            <person name="Hainaut M."/>
            <person name="Levati E."/>
            <person name="Barry K.W."/>
            <person name="Belfiori B."/>
            <person name="Cichocki N."/>
            <person name="Clum A."/>
            <person name="Dockter R.B."/>
            <person name="Fauchery L."/>
            <person name="Guy J."/>
            <person name="Iotti M."/>
            <person name="Le Tacon F."/>
            <person name="Lindquist E.A."/>
            <person name="Lipzen A."/>
            <person name="Malagnac F."/>
            <person name="Mello A."/>
            <person name="Molinier V."/>
            <person name="Miyauchi S."/>
            <person name="Poulain J."/>
            <person name="Riccioni C."/>
            <person name="Rubini A."/>
            <person name="Sitrit Y."/>
            <person name="Splivallo R."/>
            <person name="Traeger S."/>
            <person name="Wang M."/>
            <person name="Zifcakova L."/>
            <person name="Wipf D."/>
            <person name="Zambonelli A."/>
            <person name="Paolocci F."/>
            <person name="Nowrousian M."/>
            <person name="Ottonello S."/>
            <person name="Baldrian P."/>
            <person name="Spatafora J.W."/>
            <person name="Henrissat B."/>
            <person name="Nagy L.G."/>
            <person name="Aury J.M."/>
            <person name="Wincker P."/>
            <person name="Grigoriev I.V."/>
            <person name="Bonfante P."/>
            <person name="Martin F.M."/>
        </authorList>
    </citation>
    <scope>NUCLEOTIDE SEQUENCE [LARGE SCALE GENOMIC DNA]</scope>
    <source>
        <strain evidence="2 3">120613-1</strain>
    </source>
</reference>
<feature type="transmembrane region" description="Helical" evidence="1">
    <location>
        <begin position="81"/>
        <end position="100"/>
    </location>
</feature>
<keyword evidence="3" id="KW-1185">Reference proteome</keyword>
<evidence type="ECO:0000256" key="1">
    <source>
        <dbReference type="SAM" id="Phobius"/>
    </source>
</evidence>
<dbReference type="EMBL" id="ML120416">
    <property type="protein sequence ID" value="RPA96273.1"/>
    <property type="molecule type" value="Genomic_DNA"/>
</dbReference>
<dbReference type="OrthoDB" id="6581954at2759"/>
<sequence length="108" mass="11837">MRPPHTPRNGQKADTGIPMLVTTSQPNELHEPGSSPHTLSPVIGLHVGTRCFGVRPGGGYAQGLYWFAQYDTVLKRRDEKLWVVAGSQVLVSYGLGFGIISKRGLHVW</sequence>
<dbReference type="AlphaFoldDB" id="A0A3N4JDD4"/>
<name>A0A3N4JDD4_9PEZI</name>
<organism evidence="2 3">
    <name type="scientific">Choiromyces venosus 120613-1</name>
    <dbReference type="NCBI Taxonomy" id="1336337"/>
    <lineage>
        <taxon>Eukaryota</taxon>
        <taxon>Fungi</taxon>
        <taxon>Dikarya</taxon>
        <taxon>Ascomycota</taxon>
        <taxon>Pezizomycotina</taxon>
        <taxon>Pezizomycetes</taxon>
        <taxon>Pezizales</taxon>
        <taxon>Tuberaceae</taxon>
        <taxon>Choiromyces</taxon>
    </lineage>
</organism>
<accession>A0A3N4JDD4</accession>